<keyword evidence="2" id="KW-1185">Reference proteome</keyword>
<dbReference type="Proteomes" id="UP000799767">
    <property type="component" value="Unassembled WGS sequence"/>
</dbReference>
<name>A0A6A6PMB0_9PEZI</name>
<dbReference type="GeneID" id="54471020"/>
<proteinExistence type="predicted"/>
<protein>
    <submittedName>
        <fullName evidence="1">Uncharacterized protein</fullName>
    </submittedName>
</protein>
<sequence>MCSGDLWMQGHTCREGDLSSLPSCRLQLHGMCEREMTKLIGGQRRRREPSNGDGGNHLQSACSHVWICSFVYSFTGRFFGAQCRVADAPSSVVGQQRIHEQGYSALPDQVINLRSIACLRHSSTLITPAYRNTWAVHRVWNNTSPKTTHSYCLRGLGLSSHTSSHDKTRAAKGTRLPFINLAQPEPYTLGHIRTSLGSRQPD</sequence>
<evidence type="ECO:0000313" key="1">
    <source>
        <dbReference type="EMBL" id="KAF2480397.1"/>
    </source>
</evidence>
<evidence type="ECO:0000313" key="2">
    <source>
        <dbReference type="Proteomes" id="UP000799767"/>
    </source>
</evidence>
<dbReference type="AlphaFoldDB" id="A0A6A6PMB0"/>
<dbReference type="EMBL" id="MU001639">
    <property type="protein sequence ID" value="KAF2480397.1"/>
    <property type="molecule type" value="Genomic_DNA"/>
</dbReference>
<gene>
    <name evidence="1" type="ORF">BDY17DRAFT_192021</name>
</gene>
<accession>A0A6A6PMB0</accession>
<dbReference type="RefSeq" id="XP_033586967.1">
    <property type="nucleotide sequence ID" value="XM_033730018.1"/>
</dbReference>
<organism evidence="1 2">
    <name type="scientific">Neohortaea acidophila</name>
    <dbReference type="NCBI Taxonomy" id="245834"/>
    <lineage>
        <taxon>Eukaryota</taxon>
        <taxon>Fungi</taxon>
        <taxon>Dikarya</taxon>
        <taxon>Ascomycota</taxon>
        <taxon>Pezizomycotina</taxon>
        <taxon>Dothideomycetes</taxon>
        <taxon>Dothideomycetidae</taxon>
        <taxon>Mycosphaerellales</taxon>
        <taxon>Teratosphaeriaceae</taxon>
        <taxon>Neohortaea</taxon>
    </lineage>
</organism>
<reference evidence="1" key="1">
    <citation type="journal article" date="2020" name="Stud. Mycol.">
        <title>101 Dothideomycetes genomes: a test case for predicting lifestyles and emergence of pathogens.</title>
        <authorList>
            <person name="Haridas S."/>
            <person name="Albert R."/>
            <person name="Binder M."/>
            <person name="Bloem J."/>
            <person name="Labutti K."/>
            <person name="Salamov A."/>
            <person name="Andreopoulos B."/>
            <person name="Baker S."/>
            <person name="Barry K."/>
            <person name="Bills G."/>
            <person name="Bluhm B."/>
            <person name="Cannon C."/>
            <person name="Castanera R."/>
            <person name="Culley D."/>
            <person name="Daum C."/>
            <person name="Ezra D."/>
            <person name="Gonzalez J."/>
            <person name="Henrissat B."/>
            <person name="Kuo A."/>
            <person name="Liang C."/>
            <person name="Lipzen A."/>
            <person name="Lutzoni F."/>
            <person name="Magnuson J."/>
            <person name="Mondo S."/>
            <person name="Nolan M."/>
            <person name="Ohm R."/>
            <person name="Pangilinan J."/>
            <person name="Park H.-J."/>
            <person name="Ramirez L."/>
            <person name="Alfaro M."/>
            <person name="Sun H."/>
            <person name="Tritt A."/>
            <person name="Yoshinaga Y."/>
            <person name="Zwiers L.-H."/>
            <person name="Turgeon B."/>
            <person name="Goodwin S."/>
            <person name="Spatafora J."/>
            <person name="Crous P."/>
            <person name="Grigoriev I."/>
        </authorList>
    </citation>
    <scope>NUCLEOTIDE SEQUENCE</scope>
    <source>
        <strain evidence="1">CBS 113389</strain>
    </source>
</reference>